<accession>A0A6G1SHB7</accession>
<feature type="compositionally biased region" description="Polar residues" evidence="6">
    <location>
        <begin position="231"/>
        <end position="246"/>
    </location>
</feature>
<evidence type="ECO:0000313" key="8">
    <source>
        <dbReference type="EMBL" id="MDE49567.1"/>
    </source>
</evidence>
<dbReference type="Gene3D" id="3.40.50.720">
    <property type="entry name" value="NAD(P)-binding Rossmann-like Domain"/>
    <property type="match status" value="1"/>
</dbReference>
<evidence type="ECO:0000259" key="7">
    <source>
        <dbReference type="PROSITE" id="PS50812"/>
    </source>
</evidence>
<dbReference type="CDD" id="cd05836">
    <property type="entry name" value="PWWP_GLYR1"/>
    <property type="match status" value="1"/>
</dbReference>
<dbReference type="InterPro" id="IPR000313">
    <property type="entry name" value="PWWP_dom"/>
</dbReference>
<dbReference type="Pfam" id="PF14833">
    <property type="entry name" value="NAD_binding_11"/>
    <property type="match status" value="1"/>
</dbReference>
<dbReference type="InterPro" id="IPR008927">
    <property type="entry name" value="6-PGluconate_DH-like_C_sf"/>
</dbReference>
<keyword evidence="3" id="KW-0158">Chromosome</keyword>
<feature type="compositionally biased region" description="Acidic residues" evidence="6">
    <location>
        <begin position="114"/>
        <end position="123"/>
    </location>
</feature>
<evidence type="ECO:0000256" key="1">
    <source>
        <dbReference type="ARBA" id="ARBA00004286"/>
    </source>
</evidence>
<name>A0A6G1SHB7_9ACAR</name>
<evidence type="ECO:0000256" key="6">
    <source>
        <dbReference type="SAM" id="MobiDB-lite"/>
    </source>
</evidence>
<dbReference type="GO" id="GO:0003677">
    <property type="term" value="F:DNA binding"/>
    <property type="evidence" value="ECO:0007669"/>
    <property type="project" value="TreeGrafter"/>
</dbReference>
<dbReference type="PROSITE" id="PS50812">
    <property type="entry name" value="PWWP"/>
    <property type="match status" value="1"/>
</dbReference>
<dbReference type="GO" id="GO:0000785">
    <property type="term" value="C:chromatin"/>
    <property type="evidence" value="ECO:0007669"/>
    <property type="project" value="TreeGrafter"/>
</dbReference>
<evidence type="ECO:0000256" key="4">
    <source>
        <dbReference type="ARBA" id="ARBA00030287"/>
    </source>
</evidence>
<organism evidence="8">
    <name type="scientific">Aceria tosichella</name>
    <name type="common">wheat curl mite</name>
    <dbReference type="NCBI Taxonomy" id="561515"/>
    <lineage>
        <taxon>Eukaryota</taxon>
        <taxon>Metazoa</taxon>
        <taxon>Ecdysozoa</taxon>
        <taxon>Arthropoda</taxon>
        <taxon>Chelicerata</taxon>
        <taxon>Arachnida</taxon>
        <taxon>Acari</taxon>
        <taxon>Acariformes</taxon>
        <taxon>Trombidiformes</taxon>
        <taxon>Prostigmata</taxon>
        <taxon>Eupodina</taxon>
        <taxon>Eriophyoidea</taxon>
        <taxon>Eriophyidae</taxon>
        <taxon>Eriophyinae</taxon>
        <taxon>Aceriini</taxon>
        <taxon>Aceria</taxon>
    </lineage>
</organism>
<feature type="domain" description="PWWP" evidence="7">
    <location>
        <begin position="8"/>
        <end position="73"/>
    </location>
</feature>
<dbReference type="SUPFAM" id="SSF63748">
    <property type="entry name" value="Tudor/PWWP/MBT"/>
    <property type="match status" value="1"/>
</dbReference>
<dbReference type="SUPFAM" id="SSF48179">
    <property type="entry name" value="6-phosphogluconate dehydrogenase C-terminal domain-like"/>
    <property type="match status" value="1"/>
</dbReference>
<dbReference type="SMART" id="SM00293">
    <property type="entry name" value="PWWP"/>
    <property type="match status" value="1"/>
</dbReference>
<evidence type="ECO:0000256" key="2">
    <source>
        <dbReference type="ARBA" id="ARBA00007598"/>
    </source>
</evidence>
<feature type="compositionally biased region" description="Polar residues" evidence="6">
    <location>
        <begin position="130"/>
        <end position="140"/>
    </location>
</feature>
<dbReference type="SUPFAM" id="SSF51735">
    <property type="entry name" value="NAD(P)-binding Rossmann-fold domains"/>
    <property type="match status" value="1"/>
</dbReference>
<evidence type="ECO:0000256" key="5">
    <source>
        <dbReference type="ARBA" id="ARBA00034140"/>
    </source>
</evidence>
<dbReference type="InterPro" id="IPR051265">
    <property type="entry name" value="HIBADH-related_NP60_sf"/>
</dbReference>
<reference evidence="8" key="1">
    <citation type="submission" date="2018-10" db="EMBL/GenBank/DDBJ databases">
        <title>Transcriptome assembly of Aceria tosichella (Wheat curl mite) Type 2.</title>
        <authorList>
            <person name="Scully E.D."/>
            <person name="Geib S.M."/>
            <person name="Palmer N.A."/>
            <person name="Gupta A.K."/>
            <person name="Sarath G."/>
            <person name="Tatineni S."/>
        </authorList>
    </citation>
    <scope>NUCLEOTIDE SEQUENCE</scope>
    <source>
        <strain evidence="8">LincolnNE</strain>
    </source>
</reference>
<dbReference type="PANTHER" id="PTHR43580">
    <property type="entry name" value="OXIDOREDUCTASE GLYR1-RELATED"/>
    <property type="match status" value="1"/>
</dbReference>
<gene>
    <name evidence="8" type="ORF">g.9746</name>
</gene>
<protein>
    <recommendedName>
        <fullName evidence="5">Cytokine-like nuclear factor N-PAC</fullName>
    </recommendedName>
    <alternativeName>
        <fullName evidence="4">Glyoxylate reductase 1 homolog</fullName>
    </alternativeName>
</protein>
<dbReference type="InterPro" id="IPR013328">
    <property type="entry name" value="6PGD_dom2"/>
</dbReference>
<evidence type="ECO:0000256" key="3">
    <source>
        <dbReference type="ARBA" id="ARBA00022454"/>
    </source>
</evidence>
<feature type="region of interest" description="Disordered" evidence="6">
    <location>
        <begin position="99"/>
        <end position="246"/>
    </location>
</feature>
<dbReference type="InterPro" id="IPR035501">
    <property type="entry name" value="GLYR1_PWWP"/>
</dbReference>
<comment type="similarity">
    <text evidence="2">Belongs to the HIBADH-related family. NP60 subfamily.</text>
</comment>
<dbReference type="Pfam" id="PF03446">
    <property type="entry name" value="NAD_binding_2"/>
    <property type="match status" value="1"/>
</dbReference>
<dbReference type="InterPro" id="IPR036291">
    <property type="entry name" value="NAD(P)-bd_dom_sf"/>
</dbReference>
<dbReference type="GO" id="GO:0031491">
    <property type="term" value="F:nucleosome binding"/>
    <property type="evidence" value="ECO:0007669"/>
    <property type="project" value="TreeGrafter"/>
</dbReference>
<dbReference type="InterPro" id="IPR029154">
    <property type="entry name" value="HIBADH-like_NADP-bd"/>
</dbReference>
<dbReference type="Pfam" id="PF00855">
    <property type="entry name" value="PWWP"/>
    <property type="match status" value="1"/>
</dbReference>
<dbReference type="Gene3D" id="1.10.1040.10">
    <property type="entry name" value="N-(1-d-carboxylethyl)-l-norvaline Dehydrogenase, domain 2"/>
    <property type="match status" value="1"/>
</dbReference>
<dbReference type="Gene3D" id="2.30.30.140">
    <property type="match status" value="1"/>
</dbReference>
<sequence>MTEGSYKIGDVIWAKMKSYPPWPARIAAPNETNIRNTEAEKRKPVKPYYLVYFFGSNNYAWMSEETLKPYKEFEEEYRKKSKKTAQFTKGLKAIEEYMRKVEDGTLTPPPEPVKEEDEEDEPNDIAPSPSGDSLSNNASNLDGPLPSIDEEIAIVKSKKPAASKKTKNSHDSHDDSSSNPSSAPSVQRDYSRTPFNQPKRKSTKIEEPTTEVTAPTKRVKAKDDDYDEHNFSSPTISTTTRTQDPSKIQARNIITKGQQNFSPVVDTPQVDASFRTTRYKDIRASPLKFGFLGLGMMGQQLVKHLIGSRHSVTVWNRNMSVLESFEKAGATLATTPGDVIQACDITFSCLSGPSASKEVLFSQFGVLSEMGPGKSYVELSSIDPETSVDISDAIISKGGNFLAAPIVTSGKTAATRGDLIIIASGDRHVYDECASSCFKAMATKSFYLTSDCEAAPRMNLIASSLYGTIVGSVIECLRMLERCDLKGGDFLEIIKLSTMNSPLAEQTLQKVLKKRQDVDVPINYLQKDLRMMLNMSEEKDTGCPITAIVNEVFKSKKRLADGGDVSALYYASV</sequence>
<dbReference type="GO" id="GO:0050661">
    <property type="term" value="F:NADP binding"/>
    <property type="evidence" value="ECO:0007669"/>
    <property type="project" value="InterPro"/>
</dbReference>
<feature type="compositionally biased region" description="Basic residues" evidence="6">
    <location>
        <begin position="156"/>
        <end position="167"/>
    </location>
</feature>
<dbReference type="EMBL" id="GGYP01004796">
    <property type="protein sequence ID" value="MDE49567.1"/>
    <property type="molecule type" value="Transcribed_RNA"/>
</dbReference>
<dbReference type="GO" id="GO:0051287">
    <property type="term" value="F:NAD binding"/>
    <property type="evidence" value="ECO:0007669"/>
    <property type="project" value="InterPro"/>
</dbReference>
<dbReference type="PANTHER" id="PTHR43580:SF2">
    <property type="entry name" value="CYTOKINE-LIKE NUCLEAR FACTOR N-PAC"/>
    <property type="match status" value="1"/>
</dbReference>
<dbReference type="AlphaFoldDB" id="A0A6G1SHB7"/>
<dbReference type="InterPro" id="IPR006115">
    <property type="entry name" value="6PGDH_NADP-bd"/>
</dbReference>
<dbReference type="GO" id="GO:0140673">
    <property type="term" value="P:transcription elongation-coupled chromatin remodeling"/>
    <property type="evidence" value="ECO:0007669"/>
    <property type="project" value="TreeGrafter"/>
</dbReference>
<proteinExistence type="inferred from homology"/>
<comment type="subcellular location">
    <subcellularLocation>
        <location evidence="1">Chromosome</location>
    </subcellularLocation>
</comment>